<feature type="transmembrane region" description="Helical" evidence="5">
    <location>
        <begin position="253"/>
        <end position="274"/>
    </location>
</feature>
<keyword evidence="4 5" id="KW-0472">Membrane</keyword>
<dbReference type="SUPFAM" id="SSF81321">
    <property type="entry name" value="Family A G protein-coupled receptor-like"/>
    <property type="match status" value="1"/>
</dbReference>
<dbReference type="Gene3D" id="1.20.1070.10">
    <property type="entry name" value="Rhodopsin 7-helix transmembrane proteins"/>
    <property type="match status" value="1"/>
</dbReference>
<name>A0ABD2MU19_9CUCU</name>
<feature type="transmembrane region" description="Helical" evidence="5">
    <location>
        <begin position="31"/>
        <end position="53"/>
    </location>
</feature>
<keyword evidence="2 5" id="KW-0812">Transmembrane</keyword>
<comment type="caution">
    <text evidence="8">The sequence shown here is derived from an EMBL/GenBank/DDBJ whole genome shotgun (WGS) entry which is preliminary data.</text>
</comment>
<evidence type="ECO:0000256" key="5">
    <source>
        <dbReference type="SAM" id="Phobius"/>
    </source>
</evidence>
<evidence type="ECO:0000313" key="9">
    <source>
        <dbReference type="Proteomes" id="UP001516400"/>
    </source>
</evidence>
<feature type="transmembrane region" description="Helical" evidence="5">
    <location>
        <begin position="195"/>
        <end position="215"/>
    </location>
</feature>
<dbReference type="GO" id="GO:0016020">
    <property type="term" value="C:membrane"/>
    <property type="evidence" value="ECO:0007669"/>
    <property type="project" value="UniProtKB-SubCell"/>
</dbReference>
<dbReference type="InterPro" id="IPR017981">
    <property type="entry name" value="GPCR_2-like_7TM"/>
</dbReference>
<accession>A0ABD2MU19</accession>
<dbReference type="InterPro" id="IPR001414">
    <property type="entry name" value="GPR143"/>
</dbReference>
<evidence type="ECO:0000256" key="1">
    <source>
        <dbReference type="ARBA" id="ARBA00004141"/>
    </source>
</evidence>
<feature type="transmembrane region" description="Helical" evidence="5">
    <location>
        <begin position="156"/>
        <end position="175"/>
    </location>
</feature>
<gene>
    <name evidence="8" type="ORF">HHI36_008670</name>
</gene>
<feature type="domain" description="G-protein coupled receptors family 1 profile" evidence="7">
    <location>
        <begin position="43"/>
        <end position="303"/>
    </location>
</feature>
<dbReference type="PRINTS" id="PR00965">
    <property type="entry name" value="OCULARALBNSM"/>
</dbReference>
<keyword evidence="9" id="KW-1185">Reference proteome</keyword>
<protein>
    <recommendedName>
        <fullName evidence="10">G-protein coupled receptor 143</fullName>
    </recommendedName>
</protein>
<proteinExistence type="predicted"/>
<dbReference type="Pfam" id="PF02101">
    <property type="entry name" value="Ocular_alb"/>
    <property type="match status" value="1"/>
</dbReference>
<dbReference type="InterPro" id="IPR017452">
    <property type="entry name" value="GPCR_Rhodpsn_7TM"/>
</dbReference>
<evidence type="ECO:0000259" key="7">
    <source>
        <dbReference type="PROSITE" id="PS50262"/>
    </source>
</evidence>
<evidence type="ECO:0000256" key="2">
    <source>
        <dbReference type="ARBA" id="ARBA00022692"/>
    </source>
</evidence>
<feature type="transmembrane region" description="Helical" evidence="5">
    <location>
        <begin position="280"/>
        <end position="302"/>
    </location>
</feature>
<sequence length="359" mass="41474">MADPTMQTFCCHRGNGTDVALTLMRNLNTHAYNIVCIVSSTLGILGGIYQILPRKKYPRNPKWFSLSAARGRKLIVWLAVADLLASLGVLIRSVTWLRFNNIMPVEEDDSGVIFCTISSALVQYFYTATWIWTFCYALDMQFVLNEKEFDSKYYHILAWTIPLLTTSFGLSILYIPDANCHVSKSLLTIIARILPNYMVAYIPIALIMIYNPVLYSQSMRDMERIITSLSGQFTARERDIIEAVKMKFLSINLVFYVCWTPNLLNGILLWILWFDVPLSFISVVWYIMAFLNPLQAFFNCLVYRRWSRGSEKIVFPWQKSESQILTKYEISSSSDLYQEKEEKVPLLRNDPSTSINRIT</sequence>
<dbReference type="EMBL" id="JABFTP020000021">
    <property type="protein sequence ID" value="KAL3269606.1"/>
    <property type="molecule type" value="Genomic_DNA"/>
</dbReference>
<dbReference type="PROSITE" id="PS50261">
    <property type="entry name" value="G_PROTEIN_RECEP_F2_4"/>
    <property type="match status" value="1"/>
</dbReference>
<evidence type="ECO:0000313" key="8">
    <source>
        <dbReference type="EMBL" id="KAL3269606.1"/>
    </source>
</evidence>
<dbReference type="PANTHER" id="PTHR15177:SF2">
    <property type="entry name" value="G-PROTEIN COUPLED RECEPTOR 143"/>
    <property type="match status" value="1"/>
</dbReference>
<evidence type="ECO:0008006" key="10">
    <source>
        <dbReference type="Google" id="ProtNLM"/>
    </source>
</evidence>
<dbReference type="AlphaFoldDB" id="A0ABD2MU19"/>
<comment type="subcellular location">
    <subcellularLocation>
        <location evidence="1">Membrane</location>
        <topology evidence="1">Multi-pass membrane protein</topology>
    </subcellularLocation>
</comment>
<feature type="transmembrane region" description="Helical" evidence="5">
    <location>
        <begin position="74"/>
        <end position="91"/>
    </location>
</feature>
<dbReference type="PANTHER" id="PTHR15177">
    <property type="entry name" value="G-PROTEIN COUPLED RECEPTOR 143"/>
    <property type="match status" value="1"/>
</dbReference>
<evidence type="ECO:0000256" key="3">
    <source>
        <dbReference type="ARBA" id="ARBA00022989"/>
    </source>
</evidence>
<evidence type="ECO:0000259" key="6">
    <source>
        <dbReference type="PROSITE" id="PS50261"/>
    </source>
</evidence>
<reference evidence="8 9" key="1">
    <citation type="journal article" date="2021" name="BMC Biol.">
        <title>Horizontally acquired antibacterial genes associated with adaptive radiation of ladybird beetles.</title>
        <authorList>
            <person name="Li H.S."/>
            <person name="Tang X.F."/>
            <person name="Huang Y.H."/>
            <person name="Xu Z.Y."/>
            <person name="Chen M.L."/>
            <person name="Du X.Y."/>
            <person name="Qiu B.Y."/>
            <person name="Chen P.T."/>
            <person name="Zhang W."/>
            <person name="Slipinski A."/>
            <person name="Escalona H.E."/>
            <person name="Waterhouse R.M."/>
            <person name="Zwick A."/>
            <person name="Pang H."/>
        </authorList>
    </citation>
    <scope>NUCLEOTIDE SEQUENCE [LARGE SCALE GENOMIC DNA]</scope>
    <source>
        <strain evidence="8">SYSU2018</strain>
    </source>
</reference>
<keyword evidence="3 5" id="KW-1133">Transmembrane helix</keyword>
<evidence type="ECO:0000256" key="4">
    <source>
        <dbReference type="ARBA" id="ARBA00023136"/>
    </source>
</evidence>
<feature type="domain" description="G-protein coupled receptors family 2 profile 2" evidence="6">
    <location>
        <begin position="29"/>
        <end position="307"/>
    </location>
</feature>
<organism evidence="8 9">
    <name type="scientific">Cryptolaemus montrouzieri</name>
    <dbReference type="NCBI Taxonomy" id="559131"/>
    <lineage>
        <taxon>Eukaryota</taxon>
        <taxon>Metazoa</taxon>
        <taxon>Ecdysozoa</taxon>
        <taxon>Arthropoda</taxon>
        <taxon>Hexapoda</taxon>
        <taxon>Insecta</taxon>
        <taxon>Pterygota</taxon>
        <taxon>Neoptera</taxon>
        <taxon>Endopterygota</taxon>
        <taxon>Coleoptera</taxon>
        <taxon>Polyphaga</taxon>
        <taxon>Cucujiformia</taxon>
        <taxon>Coccinelloidea</taxon>
        <taxon>Coccinellidae</taxon>
        <taxon>Scymninae</taxon>
        <taxon>Scymnini</taxon>
        <taxon>Cryptolaemus</taxon>
    </lineage>
</organism>
<feature type="transmembrane region" description="Helical" evidence="5">
    <location>
        <begin position="111"/>
        <end position="135"/>
    </location>
</feature>
<dbReference type="Proteomes" id="UP001516400">
    <property type="component" value="Unassembled WGS sequence"/>
</dbReference>
<dbReference type="PROSITE" id="PS50262">
    <property type="entry name" value="G_PROTEIN_RECEP_F1_2"/>
    <property type="match status" value="1"/>
</dbReference>